<evidence type="ECO:0000256" key="5">
    <source>
        <dbReference type="SAM" id="Phobius"/>
    </source>
</evidence>
<accession>A0A369A6S8</accession>
<dbReference type="SUPFAM" id="SSF103473">
    <property type="entry name" value="MFS general substrate transporter"/>
    <property type="match status" value="1"/>
</dbReference>
<feature type="transmembrane region" description="Helical" evidence="5">
    <location>
        <begin position="294"/>
        <end position="312"/>
    </location>
</feature>
<feature type="transmembrane region" description="Helical" evidence="5">
    <location>
        <begin position="44"/>
        <end position="62"/>
    </location>
</feature>
<feature type="transmembrane region" description="Helical" evidence="5">
    <location>
        <begin position="324"/>
        <end position="349"/>
    </location>
</feature>
<dbReference type="Gene3D" id="1.20.1250.20">
    <property type="entry name" value="MFS general substrate transporter like domains"/>
    <property type="match status" value="1"/>
</dbReference>
<feature type="transmembrane region" description="Helical" evidence="5">
    <location>
        <begin position="355"/>
        <end position="373"/>
    </location>
</feature>
<dbReference type="Proteomes" id="UP000253517">
    <property type="component" value="Unassembled WGS sequence"/>
</dbReference>
<dbReference type="PANTHER" id="PTHR10924:SF6">
    <property type="entry name" value="SOLUTE CARRIER FAMILY 49 MEMBER A3"/>
    <property type="match status" value="1"/>
</dbReference>
<feature type="transmembrane region" description="Helical" evidence="5">
    <location>
        <begin position="239"/>
        <end position="262"/>
    </location>
</feature>
<comment type="subcellular location">
    <subcellularLocation>
        <location evidence="1">Membrane</location>
        <topology evidence="1">Multi-pass membrane protein</topology>
    </subcellularLocation>
</comment>
<dbReference type="InterPro" id="IPR036259">
    <property type="entry name" value="MFS_trans_sf"/>
</dbReference>
<sequence length="378" mass="40368">MVSRSLLLAGFVMVTFANQAMWVTFAPVASQVAAKLQVEVRWVGFLPVLYPVVFLLLSIPAGKLADMDAVKWVMIAGVLTAIGATVRFAGFNLFVLYFSQFLAAVAQPLILNGFVPLTKLYSQEKRSVVLTTMSVSMYSGIAFSLLAGVPVYSTFGITGLILPAAVLSVIGLVVLICAHRFLSTGPATPSSVNTGFGSVVCRPFVMVFGCILGLGVGTFDNLSTWLEPALSSTNFSHHAGQIMGIAISAGVIGVGVISPAVARYRWHIGYLKFVLVFVLLSMVLLTVYPKLVVFYILIITSSVLMFPAYPLIMEMVAERFLQGGLAAGAVGMVSRVVTVTLTLLASAYIGDASLFFRFLSIPLLAGVALITLWNDTII</sequence>
<keyword evidence="4 5" id="KW-0472">Membrane</keyword>
<dbReference type="Pfam" id="PF07690">
    <property type="entry name" value="MFS_1"/>
    <property type="match status" value="1"/>
</dbReference>
<comment type="caution">
    <text evidence="6">The sequence shown here is derived from an EMBL/GenBank/DDBJ whole genome shotgun (WGS) entry which is preliminary data.</text>
</comment>
<dbReference type="EMBL" id="QPJS01000001">
    <property type="protein sequence ID" value="RCX05060.1"/>
    <property type="molecule type" value="Genomic_DNA"/>
</dbReference>
<feature type="transmembrane region" description="Helical" evidence="5">
    <location>
        <begin position="94"/>
        <end position="115"/>
    </location>
</feature>
<keyword evidence="7" id="KW-1185">Reference proteome</keyword>
<gene>
    <name evidence="6" type="ORF">DES35_101340</name>
</gene>
<dbReference type="GO" id="GO:0022857">
    <property type="term" value="F:transmembrane transporter activity"/>
    <property type="evidence" value="ECO:0007669"/>
    <property type="project" value="InterPro"/>
</dbReference>
<dbReference type="GO" id="GO:0016020">
    <property type="term" value="C:membrane"/>
    <property type="evidence" value="ECO:0007669"/>
    <property type="project" value="UniProtKB-SubCell"/>
</dbReference>
<proteinExistence type="predicted"/>
<evidence type="ECO:0000256" key="1">
    <source>
        <dbReference type="ARBA" id="ARBA00004141"/>
    </source>
</evidence>
<feature type="transmembrane region" description="Helical" evidence="5">
    <location>
        <begin position="69"/>
        <end position="88"/>
    </location>
</feature>
<dbReference type="InterPro" id="IPR049680">
    <property type="entry name" value="FLVCR1-2_SLC49-like"/>
</dbReference>
<evidence type="ECO:0000313" key="7">
    <source>
        <dbReference type="Proteomes" id="UP000253517"/>
    </source>
</evidence>
<name>A0A369A6S8_9FLAO</name>
<protein>
    <submittedName>
        <fullName evidence="6">Cyanate permease</fullName>
    </submittedName>
</protein>
<feature type="transmembrane region" description="Helical" evidence="5">
    <location>
        <begin position="127"/>
        <end position="149"/>
    </location>
</feature>
<evidence type="ECO:0000313" key="6">
    <source>
        <dbReference type="EMBL" id="RCX05060.1"/>
    </source>
</evidence>
<dbReference type="PANTHER" id="PTHR10924">
    <property type="entry name" value="MAJOR FACILITATOR SUPERFAMILY PROTEIN-RELATED"/>
    <property type="match status" value="1"/>
</dbReference>
<evidence type="ECO:0000256" key="4">
    <source>
        <dbReference type="ARBA" id="ARBA00023136"/>
    </source>
</evidence>
<feature type="transmembrane region" description="Helical" evidence="5">
    <location>
        <begin position="155"/>
        <end position="178"/>
    </location>
</feature>
<keyword evidence="2 5" id="KW-0812">Transmembrane</keyword>
<reference evidence="6 7" key="1">
    <citation type="submission" date="2018-07" db="EMBL/GenBank/DDBJ databases">
        <title>Genomic Encyclopedia of Type Strains, Phase IV (KMG-IV): sequencing the most valuable type-strain genomes for metagenomic binning, comparative biology and taxonomic classification.</title>
        <authorList>
            <person name="Goeker M."/>
        </authorList>
    </citation>
    <scope>NUCLEOTIDE SEQUENCE [LARGE SCALE GENOMIC DNA]</scope>
    <source>
        <strain evidence="6 7">DSM 21410</strain>
    </source>
</reference>
<feature type="transmembrane region" description="Helical" evidence="5">
    <location>
        <begin position="269"/>
        <end position="288"/>
    </location>
</feature>
<evidence type="ECO:0000256" key="2">
    <source>
        <dbReference type="ARBA" id="ARBA00022692"/>
    </source>
</evidence>
<keyword evidence="3 5" id="KW-1133">Transmembrane helix</keyword>
<evidence type="ECO:0000256" key="3">
    <source>
        <dbReference type="ARBA" id="ARBA00022989"/>
    </source>
</evidence>
<organism evidence="6 7">
    <name type="scientific">Schleiferia thermophila</name>
    <dbReference type="NCBI Taxonomy" id="884107"/>
    <lineage>
        <taxon>Bacteria</taxon>
        <taxon>Pseudomonadati</taxon>
        <taxon>Bacteroidota</taxon>
        <taxon>Flavobacteriia</taxon>
        <taxon>Flavobacteriales</taxon>
        <taxon>Schleiferiaceae</taxon>
        <taxon>Schleiferia</taxon>
    </lineage>
</organism>
<feature type="transmembrane region" description="Helical" evidence="5">
    <location>
        <begin position="199"/>
        <end position="219"/>
    </location>
</feature>
<dbReference type="InterPro" id="IPR011701">
    <property type="entry name" value="MFS"/>
</dbReference>
<dbReference type="AlphaFoldDB" id="A0A369A6S8"/>